<protein>
    <recommendedName>
        <fullName evidence="3">DUF4263 domain-containing protein</fullName>
    </recommendedName>
</protein>
<evidence type="ECO:0000313" key="1">
    <source>
        <dbReference type="EMBL" id="AQX82503.1"/>
    </source>
</evidence>
<dbReference type="EMBL" id="KY515224">
    <property type="protein sequence ID" value="AQX82503.1"/>
    <property type="molecule type" value="Genomic_DNA"/>
</dbReference>
<reference evidence="1" key="1">
    <citation type="submission" date="2017-01" db="EMBL/GenBank/DDBJ databases">
        <authorList>
            <person name="Jeukens J."/>
            <person name="Freschi L."/>
            <person name="Edmond Rheault J.-G."/>
            <person name="Levesque R."/>
        </authorList>
    </citation>
    <scope>NUCLEOTIDE SEQUENCE</scope>
    <source>
        <strain evidence="1">243</strain>
        <plasmid evidence="1">AnCo1</plasmid>
    </source>
</reference>
<accession>A0A1S7BG04</accession>
<dbReference type="EMBL" id="DABGZR010000032">
    <property type="protein sequence ID" value="HAJ0998040.1"/>
    <property type="molecule type" value="Genomic_DNA"/>
</dbReference>
<name>A0A1S7BG04_ECOLX</name>
<reference evidence="1" key="2">
    <citation type="submission" date="2017-03" db="EMBL/GenBank/DDBJ databases">
        <title>Genome sequences for AnCo1 and AnCo2 belong to this unpublished manuscript: Complete Genome Sequences of two phage-like plasmids encoding the CTX-M-15 Extended-Spectrum Beta-Lactamase GeneGenome sequence for AnCo3 belongs to this unpublished manuscript:AnCo3, a new member of the emerging family of phage-like plasmids.</title>
        <authorList>
            <person name="Colavecchio A."/>
            <person name="LeJeune J."/>
            <person name="Goodridge L."/>
        </authorList>
    </citation>
    <scope>NUCLEOTIDE SEQUENCE</scope>
    <source>
        <strain evidence="1">243</strain>
        <plasmid evidence="1">AnCo1</plasmid>
    </source>
</reference>
<reference evidence="2" key="3">
    <citation type="journal article" date="2018" name="Genome Biol.">
        <title>SKESA: strategic k-mer extension for scrupulous assemblies.</title>
        <authorList>
            <person name="Souvorov A."/>
            <person name="Agarwala R."/>
            <person name="Lipman D.J."/>
        </authorList>
    </citation>
    <scope>NUCLEOTIDE SEQUENCE [LARGE SCALE GENOMIC DNA]</scope>
    <source>
        <strain evidence="2">EC00605</strain>
    </source>
</reference>
<proteinExistence type="predicted"/>
<gene>
    <name evidence="2" type="ORF">HL601_20985</name>
</gene>
<evidence type="ECO:0000313" key="2">
    <source>
        <dbReference type="EMBL" id="HAJ0998040.1"/>
    </source>
</evidence>
<dbReference type="RefSeq" id="WP_126646388.1">
    <property type="nucleotide sequence ID" value="NZ_CP101923.1"/>
</dbReference>
<sequence>MSIFLSEKEMQNWIIDKLSDQDGLYNSIINIDKLNEFNPKRPEEKKIKESYQFCLKNITLLHLMTDDENISATKSEILRPDVVAYSTENESLVLIELKNFSTPTREAGTELVAYAAELKSYLSYLSDGDITNVLISPDWPPLVRHFIFNMIVWQKKNFLCLEPCYDLQGNVSLTPLDINKLVIAEEALKFSFRHLGGFHICLYDDEMYNKPTSTSRLHSKLNVIKASMAKMSSDGEKTNSHGFAILCRNLNERTLAPYTITLVNVSAFSSIERYFHSPQISNASQLPRIGQKIYDIYTHYQPSGFGASMSKIYNSGKAYLEKINCKPRIEVIDTWDVLQAHTHAPYMEMVHIETWGVFKEKLIEGLNECYEDEYYTPDFDDVDFCMVCIESLIDQNYEFIKLF</sequence>
<dbReference type="AlphaFoldDB" id="A0A1S7BG04"/>
<geneLocation type="plasmid" evidence="1">
    <name>AnCo1</name>
</geneLocation>
<keyword evidence="1" id="KW-0614">Plasmid</keyword>
<organism evidence="1">
    <name type="scientific">Escherichia coli</name>
    <dbReference type="NCBI Taxonomy" id="562"/>
    <lineage>
        <taxon>Bacteria</taxon>
        <taxon>Pseudomonadati</taxon>
        <taxon>Pseudomonadota</taxon>
        <taxon>Gammaproteobacteria</taxon>
        <taxon>Enterobacterales</taxon>
        <taxon>Enterobacteriaceae</taxon>
        <taxon>Escherichia</taxon>
    </lineage>
</organism>
<reference evidence="2" key="4">
    <citation type="submission" date="2019-09" db="EMBL/GenBank/DDBJ databases">
        <authorList>
            <consortium name="NCBI Pathogen Detection Project"/>
        </authorList>
    </citation>
    <scope>NUCLEOTIDE SEQUENCE</scope>
    <source>
        <strain evidence="2">EC00605</strain>
    </source>
</reference>
<evidence type="ECO:0008006" key="3">
    <source>
        <dbReference type="Google" id="ProtNLM"/>
    </source>
</evidence>